<keyword evidence="3" id="KW-1185">Reference proteome</keyword>
<dbReference type="Proteomes" id="UP001152622">
    <property type="component" value="Chromosome 12"/>
</dbReference>
<organism evidence="2 3">
    <name type="scientific">Synaphobranchus kaupii</name>
    <name type="common">Kaup's arrowtooth eel</name>
    <dbReference type="NCBI Taxonomy" id="118154"/>
    <lineage>
        <taxon>Eukaryota</taxon>
        <taxon>Metazoa</taxon>
        <taxon>Chordata</taxon>
        <taxon>Craniata</taxon>
        <taxon>Vertebrata</taxon>
        <taxon>Euteleostomi</taxon>
        <taxon>Actinopterygii</taxon>
        <taxon>Neopterygii</taxon>
        <taxon>Teleostei</taxon>
        <taxon>Anguilliformes</taxon>
        <taxon>Synaphobranchidae</taxon>
        <taxon>Synaphobranchus</taxon>
    </lineage>
</organism>
<evidence type="ECO:0000256" key="1">
    <source>
        <dbReference type="SAM" id="MobiDB-lite"/>
    </source>
</evidence>
<dbReference type="EMBL" id="JAINUF010000012">
    <property type="protein sequence ID" value="KAJ8345867.1"/>
    <property type="molecule type" value="Genomic_DNA"/>
</dbReference>
<reference evidence="2" key="1">
    <citation type="journal article" date="2023" name="Science">
        <title>Genome structures resolve the early diversification of teleost fishes.</title>
        <authorList>
            <person name="Parey E."/>
            <person name="Louis A."/>
            <person name="Montfort J."/>
            <person name="Bouchez O."/>
            <person name="Roques C."/>
            <person name="Iampietro C."/>
            <person name="Lluch J."/>
            <person name="Castinel A."/>
            <person name="Donnadieu C."/>
            <person name="Desvignes T."/>
            <person name="Floi Bucao C."/>
            <person name="Jouanno E."/>
            <person name="Wen M."/>
            <person name="Mejri S."/>
            <person name="Dirks R."/>
            <person name="Jansen H."/>
            <person name="Henkel C."/>
            <person name="Chen W.J."/>
            <person name="Zahm M."/>
            <person name="Cabau C."/>
            <person name="Klopp C."/>
            <person name="Thompson A.W."/>
            <person name="Robinson-Rechavi M."/>
            <person name="Braasch I."/>
            <person name="Lecointre G."/>
            <person name="Bobe J."/>
            <person name="Postlethwait J.H."/>
            <person name="Berthelot C."/>
            <person name="Roest Crollius H."/>
            <person name="Guiguen Y."/>
        </authorList>
    </citation>
    <scope>NUCLEOTIDE SEQUENCE</scope>
    <source>
        <strain evidence="2">WJC10195</strain>
    </source>
</reference>
<evidence type="ECO:0000313" key="2">
    <source>
        <dbReference type="EMBL" id="KAJ8345867.1"/>
    </source>
</evidence>
<sequence>MWGSETGTREQRACWELAWRRGGGAGMKGNAQKTGITESPHTPSQSPFIALGCQEFGSPPGSVGVPECIAALSERCTTSSPAATGAAVLSLRSPTDSC</sequence>
<feature type="region of interest" description="Disordered" evidence="1">
    <location>
        <begin position="25"/>
        <end position="44"/>
    </location>
</feature>
<accession>A0A9Q1IM97</accession>
<evidence type="ECO:0000313" key="3">
    <source>
        <dbReference type="Proteomes" id="UP001152622"/>
    </source>
</evidence>
<protein>
    <submittedName>
        <fullName evidence="2">Uncharacterized protein</fullName>
    </submittedName>
</protein>
<dbReference type="AlphaFoldDB" id="A0A9Q1IM97"/>
<comment type="caution">
    <text evidence="2">The sequence shown here is derived from an EMBL/GenBank/DDBJ whole genome shotgun (WGS) entry which is preliminary data.</text>
</comment>
<feature type="compositionally biased region" description="Polar residues" evidence="1">
    <location>
        <begin position="31"/>
        <end position="44"/>
    </location>
</feature>
<gene>
    <name evidence="2" type="ORF">SKAU_G00300600</name>
</gene>
<proteinExistence type="predicted"/>
<name>A0A9Q1IM97_SYNKA</name>